<keyword evidence="2" id="KW-1185">Reference proteome</keyword>
<protein>
    <submittedName>
        <fullName evidence="1">Uncharacterized protein</fullName>
    </submittedName>
</protein>
<organism evidence="1 2">
    <name type="scientific">Melastoma candidum</name>
    <dbReference type="NCBI Taxonomy" id="119954"/>
    <lineage>
        <taxon>Eukaryota</taxon>
        <taxon>Viridiplantae</taxon>
        <taxon>Streptophyta</taxon>
        <taxon>Embryophyta</taxon>
        <taxon>Tracheophyta</taxon>
        <taxon>Spermatophyta</taxon>
        <taxon>Magnoliopsida</taxon>
        <taxon>eudicotyledons</taxon>
        <taxon>Gunneridae</taxon>
        <taxon>Pentapetalae</taxon>
        <taxon>rosids</taxon>
        <taxon>malvids</taxon>
        <taxon>Myrtales</taxon>
        <taxon>Melastomataceae</taxon>
        <taxon>Melastomatoideae</taxon>
        <taxon>Melastomateae</taxon>
        <taxon>Melastoma</taxon>
    </lineage>
</organism>
<evidence type="ECO:0000313" key="1">
    <source>
        <dbReference type="EMBL" id="KAI4378819.1"/>
    </source>
</evidence>
<proteinExistence type="predicted"/>
<gene>
    <name evidence="1" type="ORF">MLD38_016248</name>
</gene>
<comment type="caution">
    <text evidence="1">The sequence shown here is derived from an EMBL/GenBank/DDBJ whole genome shotgun (WGS) entry which is preliminary data.</text>
</comment>
<reference evidence="2" key="1">
    <citation type="journal article" date="2023" name="Front. Plant Sci.">
        <title>Chromosomal-level genome assembly of Melastoma candidum provides insights into trichome evolution.</title>
        <authorList>
            <person name="Zhong Y."/>
            <person name="Wu W."/>
            <person name="Sun C."/>
            <person name="Zou P."/>
            <person name="Liu Y."/>
            <person name="Dai S."/>
            <person name="Zhou R."/>
        </authorList>
    </citation>
    <scope>NUCLEOTIDE SEQUENCE [LARGE SCALE GENOMIC DNA]</scope>
</reference>
<dbReference type="Proteomes" id="UP001057402">
    <property type="component" value="Chromosome 4"/>
</dbReference>
<accession>A0ACB9RIY9</accession>
<name>A0ACB9RIY9_9MYRT</name>
<evidence type="ECO:0000313" key="2">
    <source>
        <dbReference type="Proteomes" id="UP001057402"/>
    </source>
</evidence>
<sequence length="208" mass="23424">MASSLGSIISLVFLLHLVSLFVVAADIDTKLLSRTCNGEVYPFGSDYAVALKETMEDLYFNVPKSSVLDYYCRHTYSTVTLYGHGVCTSSLSPHDCEECIGSAGYQLFEECTHSIGAQVQLMDCRLRLLSRTCNLQWRDVPTAEQRQENLGGYDTMEGLIANTWNSSALDYYCQHMNIEITFYGDGCIWHANKECTHSVRTLVQLMYC</sequence>
<dbReference type="EMBL" id="CM042883">
    <property type="protein sequence ID" value="KAI4378819.1"/>
    <property type="molecule type" value="Genomic_DNA"/>
</dbReference>